<feature type="signal peptide" evidence="1">
    <location>
        <begin position="1"/>
        <end position="22"/>
    </location>
</feature>
<dbReference type="Proteomes" id="UP000617628">
    <property type="component" value="Unassembled WGS sequence"/>
</dbReference>
<accession>A0A934RZI2</accession>
<dbReference type="CDD" id="cd02966">
    <property type="entry name" value="TlpA_like_family"/>
    <property type="match status" value="1"/>
</dbReference>
<dbReference type="PANTHER" id="PTHR43640">
    <property type="entry name" value="OS07G0260300 PROTEIN"/>
    <property type="match status" value="1"/>
</dbReference>
<keyword evidence="1" id="KW-0732">Signal</keyword>
<comment type="caution">
    <text evidence="3">The sequence shown here is derived from an EMBL/GenBank/DDBJ whole genome shotgun (WGS) entry which is preliminary data.</text>
</comment>
<dbReference type="CDD" id="cd02969">
    <property type="entry name" value="PRX_like1"/>
    <property type="match status" value="1"/>
</dbReference>
<dbReference type="InterPro" id="IPR013766">
    <property type="entry name" value="Thioredoxin_domain"/>
</dbReference>
<dbReference type="InterPro" id="IPR000866">
    <property type="entry name" value="AhpC/TSA"/>
</dbReference>
<evidence type="ECO:0000256" key="1">
    <source>
        <dbReference type="SAM" id="SignalP"/>
    </source>
</evidence>
<keyword evidence="4" id="KW-1185">Reference proteome</keyword>
<feature type="chain" id="PRO_5037106607" evidence="1">
    <location>
        <begin position="23"/>
        <end position="378"/>
    </location>
</feature>
<dbReference type="InterPro" id="IPR047262">
    <property type="entry name" value="PRX-like1"/>
</dbReference>
<organism evidence="3 4">
    <name type="scientific">Pelagicoccus mobilis</name>
    <dbReference type="NCBI Taxonomy" id="415221"/>
    <lineage>
        <taxon>Bacteria</taxon>
        <taxon>Pseudomonadati</taxon>
        <taxon>Verrucomicrobiota</taxon>
        <taxon>Opitutia</taxon>
        <taxon>Puniceicoccales</taxon>
        <taxon>Pelagicoccaceae</taxon>
        <taxon>Pelagicoccus</taxon>
    </lineage>
</organism>
<proteinExistence type="predicted"/>
<name>A0A934RZI2_9BACT</name>
<dbReference type="PROSITE" id="PS51352">
    <property type="entry name" value="THIOREDOXIN_2"/>
    <property type="match status" value="2"/>
</dbReference>
<dbReference type="Pfam" id="PF00578">
    <property type="entry name" value="AhpC-TSA"/>
    <property type="match status" value="2"/>
</dbReference>
<feature type="domain" description="Thioredoxin" evidence="2">
    <location>
        <begin position="29"/>
        <end position="192"/>
    </location>
</feature>
<dbReference type="RefSeq" id="WP_200355953.1">
    <property type="nucleotide sequence ID" value="NZ_JAENIL010000021.1"/>
</dbReference>
<sequence length="378" mass="42946">MNTLSRSVALCLLFISAKLLVAAEHPRPLELGSDAPEFNLPGVDGKDWKLSDFANSDLLLVVFTCNHCPTAQYYEERIKKLRTDYSEKDLALVAISPNDPASVRLDELGWAVRGDSFEEMKEHAIEREFNFPYLYDGDDEEVSRQYGPLVTPHVFLFDSDRKLRYAGAIDDSERPQHVTTNYVRNAIDSLLSGKQPTVAQTKVVGCSVKWAGKAHLVENYMKKLAAEPVEIDLVSPEGLTALRENKPTEGSEAKFRLINFWATWCAPCIAEFDEFVTINRMYRHREFEFISVSMNRPDEKNRVLAFLKKKQASNQNLLFDSPKREPLIDAFDPNWQGVAPYTILINPEGEIVYSEIGTIDPTALKNKILNELNARKPW</sequence>
<evidence type="ECO:0000259" key="2">
    <source>
        <dbReference type="PROSITE" id="PS51352"/>
    </source>
</evidence>
<dbReference type="AlphaFoldDB" id="A0A934RZI2"/>
<evidence type="ECO:0000313" key="4">
    <source>
        <dbReference type="Proteomes" id="UP000617628"/>
    </source>
</evidence>
<dbReference type="Gene3D" id="3.40.30.10">
    <property type="entry name" value="Glutaredoxin"/>
    <property type="match status" value="2"/>
</dbReference>
<protein>
    <submittedName>
        <fullName evidence="3">Redoxin domain-containing protein</fullName>
    </submittedName>
</protein>
<evidence type="ECO:0000313" key="3">
    <source>
        <dbReference type="EMBL" id="MBK1877741.1"/>
    </source>
</evidence>
<reference evidence="3" key="1">
    <citation type="submission" date="2021-01" db="EMBL/GenBank/DDBJ databases">
        <title>Modified the classification status of verrucomicrobia.</title>
        <authorList>
            <person name="Feng X."/>
        </authorList>
    </citation>
    <scope>NUCLEOTIDE SEQUENCE</scope>
    <source>
        <strain evidence="3">KCTC 13126</strain>
    </source>
</reference>
<dbReference type="GO" id="GO:0016491">
    <property type="term" value="F:oxidoreductase activity"/>
    <property type="evidence" value="ECO:0007669"/>
    <property type="project" value="InterPro"/>
</dbReference>
<dbReference type="EMBL" id="JAENIL010000021">
    <property type="protein sequence ID" value="MBK1877741.1"/>
    <property type="molecule type" value="Genomic_DNA"/>
</dbReference>
<dbReference type="PANTHER" id="PTHR43640:SF1">
    <property type="entry name" value="THIOREDOXIN-DEPENDENT PEROXIREDOXIN"/>
    <property type="match status" value="1"/>
</dbReference>
<dbReference type="SUPFAM" id="SSF52833">
    <property type="entry name" value="Thioredoxin-like"/>
    <property type="match status" value="2"/>
</dbReference>
<dbReference type="InterPro" id="IPR036249">
    <property type="entry name" value="Thioredoxin-like_sf"/>
</dbReference>
<feature type="domain" description="Thioredoxin" evidence="2">
    <location>
        <begin position="228"/>
        <end position="374"/>
    </location>
</feature>
<dbReference type="GO" id="GO:0016209">
    <property type="term" value="F:antioxidant activity"/>
    <property type="evidence" value="ECO:0007669"/>
    <property type="project" value="InterPro"/>
</dbReference>
<gene>
    <name evidence="3" type="ORF">JIN87_12760</name>
</gene>